<evidence type="ECO:0000256" key="1">
    <source>
        <dbReference type="SAM" id="MobiDB-lite"/>
    </source>
</evidence>
<keyword evidence="4" id="KW-1185">Reference proteome</keyword>
<dbReference type="Gene3D" id="2.60.40.2700">
    <property type="match status" value="4"/>
</dbReference>
<feature type="signal peptide" evidence="2">
    <location>
        <begin position="1"/>
        <end position="29"/>
    </location>
</feature>
<proteinExistence type="predicted"/>
<organism evidence="3 4">
    <name type="scientific">Brevibacterium salitolerans</name>
    <dbReference type="NCBI Taxonomy" id="1403566"/>
    <lineage>
        <taxon>Bacteria</taxon>
        <taxon>Bacillati</taxon>
        <taxon>Actinomycetota</taxon>
        <taxon>Actinomycetes</taxon>
        <taxon>Micrococcales</taxon>
        <taxon>Brevibacteriaceae</taxon>
        <taxon>Brevibacterium</taxon>
    </lineage>
</organism>
<dbReference type="EMBL" id="BAAAPZ010000019">
    <property type="protein sequence ID" value="GAA2105963.1"/>
    <property type="molecule type" value="Genomic_DNA"/>
</dbReference>
<feature type="chain" id="PRO_5046065129" evidence="2">
    <location>
        <begin position="30"/>
        <end position="492"/>
    </location>
</feature>
<name>A0ABN2X8I1_9MICO</name>
<protein>
    <submittedName>
        <fullName evidence="3">Uncharacterized protein</fullName>
    </submittedName>
</protein>
<dbReference type="RefSeq" id="WP_344338462.1">
    <property type="nucleotide sequence ID" value="NZ_BAAAPZ010000019.1"/>
</dbReference>
<accession>A0ABN2X8I1</accession>
<feature type="compositionally biased region" description="Low complexity" evidence="1">
    <location>
        <begin position="44"/>
        <end position="65"/>
    </location>
</feature>
<feature type="region of interest" description="Disordered" evidence="1">
    <location>
        <begin position="41"/>
        <end position="76"/>
    </location>
</feature>
<gene>
    <name evidence="3" type="ORF">GCM10009823_31730</name>
</gene>
<sequence length="492" mass="50953">MSLYMRVVSTASAALIALTGGIAAGPASAQQPEAPVFAVTAPEQQPEQSAAPTSAPAAPTEEASPSPTPTPRPTVLAGEVSISGTAKVGSTLTAAAGTWQPDSVTLSYQWLRSGTAIKDATRKTYTLTAADKGRKISVRVTGSAPDASSATVTSAPTPAVKAGTLTTRKPTISGTTTVGSTLTAKPGSWGPNPVSLSYQWMRAGKAIKNATRSTYTLTSADAGRKLSVKVTGTKSGYTAASRTSAATGTIGKRLTATPVPTISGTAKVGSTLTAKAGTWKPAKVTLSYQWYRNGKAIKEATGNKHKLVKADAGTALTVKVTGRKPGYTTVSRKSAAKTVQKVLTSTPTPTISGTRKYGSTLTAKAGAWKPAKVTLSYQWYRNGKAIKEATGSKHKLVKADVGTRLSVKVTGRKSGYTTVTKTSASTAKITYPSSTGPGYSGWDCPAWAPIKGNADSMIYHVKGGAFYDRTNPEECFRTEAAAKAAGYRRSKR</sequence>
<evidence type="ECO:0000313" key="4">
    <source>
        <dbReference type="Proteomes" id="UP001500984"/>
    </source>
</evidence>
<dbReference type="Proteomes" id="UP001500984">
    <property type="component" value="Unassembled WGS sequence"/>
</dbReference>
<reference evidence="3 4" key="1">
    <citation type="journal article" date="2019" name="Int. J. Syst. Evol. Microbiol.">
        <title>The Global Catalogue of Microorganisms (GCM) 10K type strain sequencing project: providing services to taxonomists for standard genome sequencing and annotation.</title>
        <authorList>
            <consortium name="The Broad Institute Genomics Platform"/>
            <consortium name="The Broad Institute Genome Sequencing Center for Infectious Disease"/>
            <person name="Wu L."/>
            <person name="Ma J."/>
        </authorList>
    </citation>
    <scope>NUCLEOTIDE SEQUENCE [LARGE SCALE GENOMIC DNA]</scope>
    <source>
        <strain evidence="3 4">JCM 15900</strain>
    </source>
</reference>
<keyword evidence="2" id="KW-0732">Signal</keyword>
<evidence type="ECO:0000256" key="2">
    <source>
        <dbReference type="SAM" id="SignalP"/>
    </source>
</evidence>
<evidence type="ECO:0000313" key="3">
    <source>
        <dbReference type="EMBL" id="GAA2105963.1"/>
    </source>
</evidence>
<comment type="caution">
    <text evidence="3">The sequence shown here is derived from an EMBL/GenBank/DDBJ whole genome shotgun (WGS) entry which is preliminary data.</text>
</comment>